<feature type="region of interest" description="Disordered" evidence="1">
    <location>
        <begin position="1"/>
        <end position="135"/>
    </location>
</feature>
<comment type="caution">
    <text evidence="2">The sequence shown here is derived from an EMBL/GenBank/DDBJ whole genome shotgun (WGS) entry which is preliminary data.</text>
</comment>
<proteinExistence type="predicted"/>
<dbReference type="EMBL" id="JAURVH010001527">
    <property type="protein sequence ID" value="KAK5913464.1"/>
    <property type="molecule type" value="Genomic_DNA"/>
</dbReference>
<evidence type="ECO:0000256" key="1">
    <source>
        <dbReference type="SAM" id="MobiDB-lite"/>
    </source>
</evidence>
<dbReference type="AlphaFoldDB" id="A0AAN8HIF9"/>
<name>A0AAN8HIF9_CHAGU</name>
<organism evidence="2 3">
    <name type="scientific">Champsocephalus gunnari</name>
    <name type="common">Mackerel icefish</name>
    <dbReference type="NCBI Taxonomy" id="52237"/>
    <lineage>
        <taxon>Eukaryota</taxon>
        <taxon>Metazoa</taxon>
        <taxon>Chordata</taxon>
        <taxon>Craniata</taxon>
        <taxon>Vertebrata</taxon>
        <taxon>Euteleostomi</taxon>
        <taxon>Actinopterygii</taxon>
        <taxon>Neopterygii</taxon>
        <taxon>Teleostei</taxon>
        <taxon>Neoteleostei</taxon>
        <taxon>Acanthomorphata</taxon>
        <taxon>Eupercaria</taxon>
        <taxon>Perciformes</taxon>
        <taxon>Notothenioidei</taxon>
        <taxon>Channichthyidae</taxon>
        <taxon>Champsocephalus</taxon>
    </lineage>
</organism>
<keyword evidence="3" id="KW-1185">Reference proteome</keyword>
<feature type="compositionally biased region" description="Basic residues" evidence="1">
    <location>
        <begin position="38"/>
        <end position="53"/>
    </location>
</feature>
<evidence type="ECO:0000313" key="2">
    <source>
        <dbReference type="EMBL" id="KAK5913464.1"/>
    </source>
</evidence>
<feature type="compositionally biased region" description="Low complexity" evidence="1">
    <location>
        <begin position="92"/>
        <end position="106"/>
    </location>
</feature>
<sequence length="135" mass="14452">MVCCAPSLRFPGGRHGDAEGLSHGGMGGPRRGPDRAGRRPVRRWTHRPMKRLARAGSFTSIPPSCSMSWRRWPRHPSASVSRARRGQETTPSSRASSRMEAMSADSTASGPLGSPNERPFAEPEGEGCLDVASAA</sequence>
<feature type="compositionally biased region" description="Polar residues" evidence="1">
    <location>
        <begin position="57"/>
        <end position="67"/>
    </location>
</feature>
<gene>
    <name evidence="2" type="ORF">CgunFtcFv8_007994</name>
</gene>
<accession>A0AAN8HIF9</accession>
<dbReference type="Proteomes" id="UP001331515">
    <property type="component" value="Unassembled WGS sequence"/>
</dbReference>
<evidence type="ECO:0000313" key="3">
    <source>
        <dbReference type="Proteomes" id="UP001331515"/>
    </source>
</evidence>
<protein>
    <submittedName>
        <fullName evidence="2">Uncharacterized protein</fullName>
    </submittedName>
</protein>
<reference evidence="2 3" key="1">
    <citation type="journal article" date="2023" name="Mol. Biol. Evol.">
        <title>Genomics of Secondarily Temperate Adaptation in the Only Non-Antarctic Icefish.</title>
        <authorList>
            <person name="Rivera-Colon A.G."/>
            <person name="Rayamajhi N."/>
            <person name="Minhas B.F."/>
            <person name="Madrigal G."/>
            <person name="Bilyk K.T."/>
            <person name="Yoon V."/>
            <person name="Hune M."/>
            <person name="Gregory S."/>
            <person name="Cheng C.H.C."/>
            <person name="Catchen J.M."/>
        </authorList>
    </citation>
    <scope>NUCLEOTIDE SEQUENCE [LARGE SCALE GENOMIC DNA]</scope>
    <source>
        <tissue evidence="2">White muscle</tissue>
    </source>
</reference>